<dbReference type="AlphaFoldDB" id="A0A2J0KW61"/>
<dbReference type="PANTHER" id="PTHR12526">
    <property type="entry name" value="GLYCOSYLTRANSFERASE"/>
    <property type="match status" value="1"/>
</dbReference>
<evidence type="ECO:0000259" key="1">
    <source>
        <dbReference type="Pfam" id="PF13439"/>
    </source>
</evidence>
<comment type="caution">
    <text evidence="2">The sequence shown here is derived from an EMBL/GenBank/DDBJ whole genome shotgun (WGS) entry which is preliminary data.</text>
</comment>
<dbReference type="PANTHER" id="PTHR12526:SF638">
    <property type="entry name" value="SPORE COAT PROTEIN SA"/>
    <property type="match status" value="1"/>
</dbReference>
<dbReference type="InterPro" id="IPR028098">
    <property type="entry name" value="Glyco_trans_4-like_N"/>
</dbReference>
<feature type="domain" description="Glycosyltransferase subfamily 4-like N-terminal" evidence="1">
    <location>
        <begin position="17"/>
        <end position="191"/>
    </location>
</feature>
<dbReference type="Gene3D" id="3.40.50.2000">
    <property type="entry name" value="Glycogen Phosphorylase B"/>
    <property type="match status" value="2"/>
</dbReference>
<name>A0A2J0KW61_9BACT</name>
<sequence>MNICFVLSEFITKESFVGGVAKTFYRFAKHLALCGHEVHVIMHAGCTEDIKDEGMFIHKLSLKTPLWVNAINKLTFGKVRGSIYWLLFSWEASKLVKRLDKEKKIDIIHSCNYHYTGLFSLILTKIPHIVQAVSFRPAWNNAIGMRKTSEIKMMEFVESLYLRASRNVCASSKCMRDMLFKWLRLKNVKFIPYTFYTEVELLDYSLYKSKIEGKTYLLFFGQNKLHKGIHVLAQALPKVFKEFPNIYVVFVGDDESTTLGPSMHEYIRAQNRPFADRLVFTGACPAAQLYPIIQNAKIVVLPSLVDSLPNALLDSIGQGKPVIGTIGCSFDEVIEDGVNGFLVPMGDVEALGKKICEALSRTDLEKIGMAAKEKMKEFAPEKTVAALVNYYKEVIQKKV</sequence>
<gene>
    <name evidence="2" type="ORF">COS99_04795</name>
</gene>
<accession>A0A2J0KW61</accession>
<dbReference type="CDD" id="cd03801">
    <property type="entry name" value="GT4_PimA-like"/>
    <property type="match status" value="1"/>
</dbReference>
<protein>
    <recommendedName>
        <fullName evidence="1">Glycosyltransferase subfamily 4-like N-terminal domain-containing protein</fullName>
    </recommendedName>
</protein>
<reference evidence="2 3" key="1">
    <citation type="submission" date="2017-09" db="EMBL/GenBank/DDBJ databases">
        <title>Depth-based differentiation of microbial function through sediment-hosted aquifers and enrichment of novel symbionts in the deep terrestrial subsurface.</title>
        <authorList>
            <person name="Probst A.J."/>
            <person name="Ladd B."/>
            <person name="Jarett J.K."/>
            <person name="Geller-Mcgrath D.E."/>
            <person name="Sieber C.M."/>
            <person name="Emerson J.B."/>
            <person name="Anantharaman K."/>
            <person name="Thomas B.C."/>
            <person name="Malmstrom R."/>
            <person name="Stieglmeier M."/>
            <person name="Klingl A."/>
            <person name="Woyke T."/>
            <person name="Ryan C.M."/>
            <person name="Banfield J.F."/>
        </authorList>
    </citation>
    <scope>NUCLEOTIDE SEQUENCE [LARGE SCALE GENOMIC DNA]</scope>
    <source>
        <strain evidence="2">CG07_land_8_20_14_0_80_42_15</strain>
    </source>
</reference>
<proteinExistence type="predicted"/>
<dbReference type="Pfam" id="PF13692">
    <property type="entry name" value="Glyco_trans_1_4"/>
    <property type="match status" value="1"/>
</dbReference>
<dbReference type="Proteomes" id="UP000230052">
    <property type="component" value="Unassembled WGS sequence"/>
</dbReference>
<dbReference type="GO" id="GO:0016757">
    <property type="term" value="F:glycosyltransferase activity"/>
    <property type="evidence" value="ECO:0007669"/>
    <property type="project" value="UniProtKB-ARBA"/>
</dbReference>
<organism evidence="2 3">
    <name type="scientific">Candidatus Aquitaenariimonas noxiae</name>
    <dbReference type="NCBI Taxonomy" id="1974741"/>
    <lineage>
        <taxon>Bacteria</taxon>
        <taxon>Pseudomonadati</taxon>
        <taxon>Candidatus Omnitrophota</taxon>
        <taxon>Candidatus Aquitaenariimonas</taxon>
    </lineage>
</organism>
<dbReference type="SUPFAM" id="SSF53756">
    <property type="entry name" value="UDP-Glycosyltransferase/glycogen phosphorylase"/>
    <property type="match status" value="1"/>
</dbReference>
<evidence type="ECO:0000313" key="2">
    <source>
        <dbReference type="EMBL" id="PIU41554.1"/>
    </source>
</evidence>
<dbReference type="EMBL" id="PEWV01000047">
    <property type="protein sequence ID" value="PIU41554.1"/>
    <property type="molecule type" value="Genomic_DNA"/>
</dbReference>
<evidence type="ECO:0000313" key="3">
    <source>
        <dbReference type="Proteomes" id="UP000230052"/>
    </source>
</evidence>
<dbReference type="Pfam" id="PF13439">
    <property type="entry name" value="Glyco_transf_4"/>
    <property type="match status" value="1"/>
</dbReference>